<evidence type="ECO:0000313" key="3">
    <source>
        <dbReference type="Proteomes" id="UP000092445"/>
    </source>
</evidence>
<feature type="region of interest" description="Disordered" evidence="1">
    <location>
        <begin position="165"/>
        <end position="191"/>
    </location>
</feature>
<reference evidence="2" key="2">
    <citation type="submission" date="2020-05" db="UniProtKB">
        <authorList>
            <consortium name="EnsemblMetazoa"/>
        </authorList>
    </citation>
    <scope>IDENTIFICATION</scope>
    <source>
        <strain evidence="2">IAEA</strain>
    </source>
</reference>
<dbReference type="VEuPathDB" id="VectorBase:GPAI017088"/>
<feature type="compositionally biased region" description="Polar residues" evidence="1">
    <location>
        <begin position="180"/>
        <end position="191"/>
    </location>
</feature>
<name>A0A1A9ZJV1_GLOPL</name>
<accession>A0A1A9ZJV1</accession>
<reference evidence="3" key="1">
    <citation type="submission" date="2014-03" db="EMBL/GenBank/DDBJ databases">
        <authorList>
            <person name="Aksoy S."/>
            <person name="Warren W."/>
            <person name="Wilson R.K."/>
        </authorList>
    </citation>
    <scope>NUCLEOTIDE SEQUENCE [LARGE SCALE GENOMIC DNA]</scope>
    <source>
        <strain evidence="3">IAEA</strain>
    </source>
</reference>
<proteinExistence type="predicted"/>
<dbReference type="EnsemblMetazoa" id="GPAI017088-RA">
    <property type="protein sequence ID" value="GPAI017088-PA"/>
    <property type="gene ID" value="GPAI017088"/>
</dbReference>
<keyword evidence="3" id="KW-1185">Reference proteome</keyword>
<dbReference type="Proteomes" id="UP000092445">
    <property type="component" value="Unassembled WGS sequence"/>
</dbReference>
<evidence type="ECO:0000256" key="1">
    <source>
        <dbReference type="SAM" id="MobiDB-lite"/>
    </source>
</evidence>
<sequence>MPLPKPFSVENKYSSLLKEFPSIQHHPVFPLLSRLPTSSTQQSNIPPIHQQGVLGVSWSYISAINPLGVAAAKYANNSTVTAPVNATIHVPERSAAGSSSLLNATAGDNSLFVEIVHELLEMARSATRRIQIGRADNDRASPPDAPALFYPYYIRWTIANKGCSHHPRQDSFERADSVQRGLNTQQHQEGV</sequence>
<feature type="compositionally biased region" description="Basic and acidic residues" evidence="1">
    <location>
        <begin position="167"/>
        <end position="177"/>
    </location>
</feature>
<protein>
    <submittedName>
        <fullName evidence="2">Uncharacterized protein</fullName>
    </submittedName>
</protein>
<dbReference type="AlphaFoldDB" id="A0A1A9ZJV1"/>
<organism evidence="2 3">
    <name type="scientific">Glossina pallidipes</name>
    <name type="common">Tsetse fly</name>
    <dbReference type="NCBI Taxonomy" id="7398"/>
    <lineage>
        <taxon>Eukaryota</taxon>
        <taxon>Metazoa</taxon>
        <taxon>Ecdysozoa</taxon>
        <taxon>Arthropoda</taxon>
        <taxon>Hexapoda</taxon>
        <taxon>Insecta</taxon>
        <taxon>Pterygota</taxon>
        <taxon>Neoptera</taxon>
        <taxon>Endopterygota</taxon>
        <taxon>Diptera</taxon>
        <taxon>Brachycera</taxon>
        <taxon>Muscomorpha</taxon>
        <taxon>Hippoboscoidea</taxon>
        <taxon>Glossinidae</taxon>
        <taxon>Glossina</taxon>
    </lineage>
</organism>
<evidence type="ECO:0000313" key="2">
    <source>
        <dbReference type="EnsemblMetazoa" id="GPAI017088-PA"/>
    </source>
</evidence>